<accession>A0A7C0TZ43</accession>
<name>A0A7C0TZ43_THELI</name>
<evidence type="ECO:0000313" key="1">
    <source>
        <dbReference type="EMBL" id="HDD31428.1"/>
    </source>
</evidence>
<proteinExistence type="predicted"/>
<comment type="caution">
    <text evidence="1">The sequence shown here is derived from an EMBL/GenBank/DDBJ whole genome shotgun (WGS) entry which is preliminary data.</text>
</comment>
<protein>
    <submittedName>
        <fullName evidence="1">Uncharacterized protein</fullName>
    </submittedName>
</protein>
<sequence length="108" mass="12588">MWREKLKQGFLENDKLMIELSVGGECGEWFPSLALYDKERDMWYYFDNDIPSGATEEEALENAIKFFEKLVIGLEKPKIKISPLKEAPGEIYIKLKELLDELKNEDKG</sequence>
<reference evidence="1" key="1">
    <citation type="journal article" date="2020" name="mSystems">
        <title>Genome- and Community-Level Interaction Insights into Carbon Utilization and Element Cycling Functions of Hydrothermarchaeota in Hydrothermal Sediment.</title>
        <authorList>
            <person name="Zhou Z."/>
            <person name="Liu Y."/>
            <person name="Xu W."/>
            <person name="Pan J."/>
            <person name="Luo Z.H."/>
            <person name="Li M."/>
        </authorList>
    </citation>
    <scope>NUCLEOTIDE SEQUENCE [LARGE SCALE GENOMIC DNA]</scope>
    <source>
        <strain evidence="1">HyVt-151</strain>
    </source>
</reference>
<organism evidence="1">
    <name type="scientific">Thermococcus litoralis</name>
    <dbReference type="NCBI Taxonomy" id="2265"/>
    <lineage>
        <taxon>Archaea</taxon>
        <taxon>Methanobacteriati</taxon>
        <taxon>Methanobacteriota</taxon>
        <taxon>Thermococci</taxon>
        <taxon>Thermococcales</taxon>
        <taxon>Thermococcaceae</taxon>
        <taxon>Thermococcus</taxon>
    </lineage>
</organism>
<gene>
    <name evidence="1" type="ORF">ENF72_02220</name>
</gene>
<dbReference type="AlphaFoldDB" id="A0A7C0TZ43"/>
<dbReference type="Proteomes" id="UP000886210">
    <property type="component" value="Unassembled WGS sequence"/>
</dbReference>
<dbReference type="EMBL" id="DQYG01000097">
    <property type="protein sequence ID" value="HDD31428.1"/>
    <property type="molecule type" value="Genomic_DNA"/>
</dbReference>